<dbReference type="Pfam" id="PF09643">
    <property type="entry name" value="YopX"/>
    <property type="match status" value="1"/>
</dbReference>
<gene>
    <name evidence="2" type="ORF">CHH67_22440</name>
</gene>
<protein>
    <recommendedName>
        <fullName evidence="1">YopX protein domain-containing protein</fullName>
    </recommendedName>
</protein>
<dbReference type="RefSeq" id="WP_095267602.1">
    <property type="nucleotide sequence ID" value="NZ_NPBY01000079.1"/>
</dbReference>
<evidence type="ECO:0000313" key="3">
    <source>
        <dbReference type="Proteomes" id="UP000215596"/>
    </source>
</evidence>
<dbReference type="InterPro" id="IPR010024">
    <property type="entry name" value="CHP16711"/>
</dbReference>
<dbReference type="Proteomes" id="UP000215596">
    <property type="component" value="Unassembled WGS sequence"/>
</dbReference>
<dbReference type="Gene3D" id="2.30.30.290">
    <property type="entry name" value="YopX-like domains"/>
    <property type="match status" value="1"/>
</dbReference>
<name>A0A268EH08_9BACL</name>
<evidence type="ECO:0000313" key="2">
    <source>
        <dbReference type="EMBL" id="PAD72403.1"/>
    </source>
</evidence>
<reference evidence="2 3" key="1">
    <citation type="submission" date="2017-07" db="EMBL/GenBank/DDBJ databases">
        <title>Isolation and whole genome analysis of endospore-forming bacteria from heroin.</title>
        <authorList>
            <person name="Kalinowski J."/>
            <person name="Ahrens B."/>
            <person name="Al-Dilaimi A."/>
            <person name="Winkler A."/>
            <person name="Wibberg D."/>
            <person name="Schleenbecker U."/>
            <person name="Ruckert C."/>
            <person name="Wolfel R."/>
            <person name="Grass G."/>
        </authorList>
    </citation>
    <scope>NUCLEOTIDE SEQUENCE [LARGE SCALE GENOMIC DNA]</scope>
    <source>
        <strain evidence="2 3">7537-G1</strain>
    </source>
</reference>
<comment type="caution">
    <text evidence="2">The sequence shown here is derived from an EMBL/GenBank/DDBJ whole genome shotgun (WGS) entry which is preliminary data.</text>
</comment>
<accession>A0A268EH08</accession>
<dbReference type="SUPFAM" id="SSF159006">
    <property type="entry name" value="YopX-like"/>
    <property type="match status" value="1"/>
</dbReference>
<dbReference type="InterPro" id="IPR019096">
    <property type="entry name" value="YopX_protein"/>
</dbReference>
<proteinExistence type="predicted"/>
<dbReference type="InterPro" id="IPR023385">
    <property type="entry name" value="YopX-like_C"/>
</dbReference>
<dbReference type="OrthoDB" id="1809393at2"/>
<feature type="domain" description="YopX protein" evidence="1">
    <location>
        <begin position="5"/>
        <end position="156"/>
    </location>
</feature>
<dbReference type="AlphaFoldDB" id="A0A268EH08"/>
<organism evidence="2 3">
    <name type="scientific">Paenibacillus campinasensis</name>
    <dbReference type="NCBI Taxonomy" id="66347"/>
    <lineage>
        <taxon>Bacteria</taxon>
        <taxon>Bacillati</taxon>
        <taxon>Bacillota</taxon>
        <taxon>Bacilli</taxon>
        <taxon>Bacillales</taxon>
        <taxon>Paenibacillaceae</taxon>
        <taxon>Paenibacillus</taxon>
    </lineage>
</organism>
<dbReference type="EMBL" id="NPBY01000079">
    <property type="protein sequence ID" value="PAD72403.1"/>
    <property type="molecule type" value="Genomic_DNA"/>
</dbReference>
<evidence type="ECO:0000259" key="1">
    <source>
        <dbReference type="Pfam" id="PF09643"/>
    </source>
</evidence>
<dbReference type="NCBIfam" id="TIGR01671">
    <property type="entry name" value="phage_TIGR01671"/>
    <property type="match status" value="1"/>
</dbReference>
<sequence length="163" mass="19267">MREIKFRGKRVDNGEWVYGNLIGTDAIVGEIVDFTDEYFNTEFWYRVDPKTVGQYTGLKDRNSMEIYEGDIVHIIDNGFADKNDIQDFEEWLKDEDVISHEIDDEGWITYKYSRTKDVVVMDRFPVYWLKDETFGYEGEDLIYPSDCEVIGNIHEDTGQEEEE</sequence>